<accession>A0ABU6T430</accession>
<dbReference type="PANTHER" id="PTHR33659">
    <property type="entry name" value="PROTEIN, PUTATIVE-RELATED-RELATED"/>
    <property type="match status" value="1"/>
</dbReference>
<evidence type="ECO:0000313" key="4">
    <source>
        <dbReference type="Proteomes" id="UP001341840"/>
    </source>
</evidence>
<feature type="signal peptide" evidence="2">
    <location>
        <begin position="1"/>
        <end position="22"/>
    </location>
</feature>
<feature type="transmembrane region" description="Helical" evidence="1">
    <location>
        <begin position="38"/>
        <end position="62"/>
    </location>
</feature>
<evidence type="ECO:0000313" key="3">
    <source>
        <dbReference type="EMBL" id="MED6143466.1"/>
    </source>
</evidence>
<gene>
    <name evidence="3" type="ORF">PIB30_006418</name>
</gene>
<feature type="chain" id="PRO_5045254620" evidence="2">
    <location>
        <begin position="23"/>
        <end position="75"/>
    </location>
</feature>
<keyword evidence="1" id="KW-1133">Transmembrane helix</keyword>
<comment type="caution">
    <text evidence="3">The sequence shown here is derived from an EMBL/GenBank/DDBJ whole genome shotgun (WGS) entry which is preliminary data.</text>
</comment>
<evidence type="ECO:0000256" key="2">
    <source>
        <dbReference type="SAM" id="SignalP"/>
    </source>
</evidence>
<reference evidence="3 4" key="1">
    <citation type="journal article" date="2023" name="Plants (Basel)">
        <title>Bridging the Gap: Combining Genomics and Transcriptomics Approaches to Understand Stylosanthes scabra, an Orphan Legume from the Brazilian Caatinga.</title>
        <authorList>
            <person name="Ferreira-Neto J.R.C."/>
            <person name="da Silva M.D."/>
            <person name="Binneck E."/>
            <person name="de Melo N.F."/>
            <person name="da Silva R.H."/>
            <person name="de Melo A.L.T.M."/>
            <person name="Pandolfi V."/>
            <person name="Bustamante F.O."/>
            <person name="Brasileiro-Vidal A.C."/>
            <person name="Benko-Iseppon A.M."/>
        </authorList>
    </citation>
    <scope>NUCLEOTIDE SEQUENCE [LARGE SCALE GENOMIC DNA]</scope>
    <source>
        <tissue evidence="3">Leaves</tissue>
    </source>
</reference>
<proteinExistence type="predicted"/>
<name>A0ABU6T430_9FABA</name>
<evidence type="ECO:0000256" key="1">
    <source>
        <dbReference type="SAM" id="Phobius"/>
    </source>
</evidence>
<dbReference type="EMBL" id="JASCZI010090634">
    <property type="protein sequence ID" value="MED6143466.1"/>
    <property type="molecule type" value="Genomic_DNA"/>
</dbReference>
<sequence length="75" mass="7267">MASSTAFAVLLCVALFALSAAAQDLSPASSPAPSPDAGAAGAVSGSAAMMVASLVVSMLAVIEGNKRDSDMILIV</sequence>
<dbReference type="Proteomes" id="UP001341840">
    <property type="component" value="Unassembled WGS sequence"/>
</dbReference>
<keyword evidence="4" id="KW-1185">Reference proteome</keyword>
<protein>
    <submittedName>
        <fullName evidence="3">Uncharacterized protein</fullName>
    </submittedName>
</protein>
<keyword evidence="1" id="KW-0812">Transmembrane</keyword>
<keyword evidence="2" id="KW-0732">Signal</keyword>
<organism evidence="3 4">
    <name type="scientific">Stylosanthes scabra</name>
    <dbReference type="NCBI Taxonomy" id="79078"/>
    <lineage>
        <taxon>Eukaryota</taxon>
        <taxon>Viridiplantae</taxon>
        <taxon>Streptophyta</taxon>
        <taxon>Embryophyta</taxon>
        <taxon>Tracheophyta</taxon>
        <taxon>Spermatophyta</taxon>
        <taxon>Magnoliopsida</taxon>
        <taxon>eudicotyledons</taxon>
        <taxon>Gunneridae</taxon>
        <taxon>Pentapetalae</taxon>
        <taxon>rosids</taxon>
        <taxon>fabids</taxon>
        <taxon>Fabales</taxon>
        <taxon>Fabaceae</taxon>
        <taxon>Papilionoideae</taxon>
        <taxon>50 kb inversion clade</taxon>
        <taxon>dalbergioids sensu lato</taxon>
        <taxon>Dalbergieae</taxon>
        <taxon>Pterocarpus clade</taxon>
        <taxon>Stylosanthes</taxon>
    </lineage>
</organism>
<keyword evidence="1" id="KW-0472">Membrane</keyword>
<dbReference type="PANTHER" id="PTHR33659:SF1">
    <property type="entry name" value="PROTEIN, PUTATIVE-RELATED"/>
    <property type="match status" value="1"/>
</dbReference>